<keyword evidence="2" id="KW-1185">Reference proteome</keyword>
<evidence type="ECO:0000313" key="2">
    <source>
        <dbReference type="Proteomes" id="UP000325286"/>
    </source>
</evidence>
<accession>A0A5B9QN77</accession>
<dbReference type="KEGG" id="rul:UC8_24700"/>
<dbReference type="EMBL" id="CP042914">
    <property type="protein sequence ID" value="QEG40458.1"/>
    <property type="molecule type" value="Genomic_DNA"/>
</dbReference>
<evidence type="ECO:0000313" key="1">
    <source>
        <dbReference type="EMBL" id="QEG40458.1"/>
    </source>
</evidence>
<name>A0A5B9QN77_9BACT</name>
<gene>
    <name evidence="1" type="ORF">UC8_24700</name>
</gene>
<dbReference type="AlphaFoldDB" id="A0A5B9QN77"/>
<proteinExistence type="predicted"/>
<dbReference type="Proteomes" id="UP000325286">
    <property type="component" value="Chromosome"/>
</dbReference>
<protein>
    <submittedName>
        <fullName evidence="1">Uncharacterized protein</fullName>
    </submittedName>
</protein>
<dbReference type="RefSeq" id="WP_068131020.1">
    <property type="nucleotide sequence ID" value="NZ_CP042914.1"/>
</dbReference>
<sequence>MKNGYPRFATVAILALAFTSSTFMRPGDCRACSRARFGFDRSLLETSLILDSSQAEYQFPLFDEGPKIGGRSVHELRKEMEEAQERRRKDWKLLEKLHKDIQKMRKELKELEETQQRLLPAT</sequence>
<reference evidence="1 2" key="1">
    <citation type="submission" date="2019-08" db="EMBL/GenBank/DDBJ databases">
        <title>Deep-cultivation of Planctomycetes and their phenomic and genomic characterization uncovers novel biology.</title>
        <authorList>
            <person name="Wiegand S."/>
            <person name="Jogler M."/>
            <person name="Boedeker C."/>
            <person name="Pinto D."/>
            <person name="Vollmers J."/>
            <person name="Rivas-Marin E."/>
            <person name="Kohn T."/>
            <person name="Peeters S.H."/>
            <person name="Heuer A."/>
            <person name="Rast P."/>
            <person name="Oberbeckmann S."/>
            <person name="Bunk B."/>
            <person name="Jeske O."/>
            <person name="Meyerdierks A."/>
            <person name="Storesund J.E."/>
            <person name="Kallscheuer N."/>
            <person name="Luecker S."/>
            <person name="Lage O.M."/>
            <person name="Pohl T."/>
            <person name="Merkel B.J."/>
            <person name="Hornburger P."/>
            <person name="Mueller R.-W."/>
            <person name="Bruemmer F."/>
            <person name="Labrenz M."/>
            <person name="Spormann A.M."/>
            <person name="Op den Camp H."/>
            <person name="Overmann J."/>
            <person name="Amann R."/>
            <person name="Jetten M.S.M."/>
            <person name="Mascher T."/>
            <person name="Medema M.H."/>
            <person name="Devos D.P."/>
            <person name="Kaster A.-K."/>
            <person name="Ovreas L."/>
            <person name="Rohde M."/>
            <person name="Galperin M.Y."/>
            <person name="Jogler C."/>
        </authorList>
    </citation>
    <scope>NUCLEOTIDE SEQUENCE [LARGE SCALE GENOMIC DNA]</scope>
    <source>
        <strain evidence="1 2">UC8</strain>
    </source>
</reference>
<organism evidence="1 2">
    <name type="scientific">Roseimaritima ulvae</name>
    <dbReference type="NCBI Taxonomy" id="980254"/>
    <lineage>
        <taxon>Bacteria</taxon>
        <taxon>Pseudomonadati</taxon>
        <taxon>Planctomycetota</taxon>
        <taxon>Planctomycetia</taxon>
        <taxon>Pirellulales</taxon>
        <taxon>Pirellulaceae</taxon>
        <taxon>Roseimaritima</taxon>
    </lineage>
</organism>